<dbReference type="Proteomes" id="UP001193389">
    <property type="component" value="Chromosome"/>
</dbReference>
<dbReference type="CDD" id="cd07562">
    <property type="entry name" value="Peptidase_S41_TRI"/>
    <property type="match status" value="1"/>
</dbReference>
<dbReference type="InterPro" id="IPR012393">
    <property type="entry name" value="Tricorn_protease"/>
</dbReference>
<keyword evidence="5 7" id="KW-0378">Hydrolase</keyword>
<evidence type="ECO:0000256" key="8">
    <source>
        <dbReference type="PIRSR" id="PIRSR036421-1"/>
    </source>
</evidence>
<evidence type="ECO:0000256" key="3">
    <source>
        <dbReference type="ARBA" id="ARBA00022490"/>
    </source>
</evidence>
<comment type="function">
    <text evidence="7">Degrades oligopeptides.</text>
</comment>
<evidence type="ECO:0000256" key="6">
    <source>
        <dbReference type="ARBA" id="ARBA00022825"/>
    </source>
</evidence>
<dbReference type="EMBL" id="AP018694">
    <property type="protein sequence ID" value="BBE20635.1"/>
    <property type="molecule type" value="Genomic_DNA"/>
</dbReference>
<evidence type="ECO:0000313" key="11">
    <source>
        <dbReference type="EMBL" id="BBE20635.1"/>
    </source>
</evidence>
<evidence type="ECO:0000256" key="7">
    <source>
        <dbReference type="PIRNR" id="PIRNR036421"/>
    </source>
</evidence>
<dbReference type="SMART" id="SM00245">
    <property type="entry name" value="TSPc"/>
    <property type="match status" value="1"/>
</dbReference>
<organism evidence="11 12">
    <name type="scientific">Aquipluma nitroreducens</name>
    <dbReference type="NCBI Taxonomy" id="2010828"/>
    <lineage>
        <taxon>Bacteria</taxon>
        <taxon>Pseudomonadati</taxon>
        <taxon>Bacteroidota</taxon>
        <taxon>Bacteroidia</taxon>
        <taxon>Marinilabiliales</taxon>
        <taxon>Prolixibacteraceae</taxon>
        <taxon>Aquipluma</taxon>
    </lineage>
</organism>
<dbReference type="GO" id="GO:0008236">
    <property type="term" value="F:serine-type peptidase activity"/>
    <property type="evidence" value="ECO:0007669"/>
    <property type="project" value="UniProtKB-UniRule"/>
</dbReference>
<dbReference type="Pfam" id="PF26549">
    <property type="entry name" value="Tricorn_N"/>
    <property type="match status" value="1"/>
</dbReference>
<comment type="similarity">
    <text evidence="2 7">Belongs to the peptidase S41B family.</text>
</comment>
<keyword evidence="9" id="KW-0732">Signal</keyword>
<dbReference type="InterPro" id="IPR036034">
    <property type="entry name" value="PDZ_sf"/>
</dbReference>
<dbReference type="Pfam" id="PF14684">
    <property type="entry name" value="Tricorn_C1"/>
    <property type="match status" value="1"/>
</dbReference>
<evidence type="ECO:0000256" key="2">
    <source>
        <dbReference type="ARBA" id="ARBA00008524"/>
    </source>
</evidence>
<keyword evidence="3 7" id="KW-0963">Cytoplasm</keyword>
<dbReference type="Pfam" id="PF26550">
    <property type="entry name" value="Tricorn_2nd"/>
    <property type="match status" value="1"/>
</dbReference>
<accession>A0A5K7SGN0</accession>
<feature type="domain" description="Tail specific protease" evidence="10">
    <location>
        <begin position="853"/>
        <end position="1045"/>
    </location>
</feature>
<feature type="active site" description="Charge relay system" evidence="8">
    <location>
        <position position="752"/>
    </location>
</feature>
<sequence length="1094" mass="123055">MLKSLFKALALALVWLSFVQKTNAQNDVRLMRYPDINKDLIAFVYAGDIWTVDADGGDARRLTSHEGMEIFPKISPDGKWIAFSGEYSGSRQIYVMPSNGGTPRQLTFYNSVGVMPPRGGFDDIPLDWTSDSKNILIRANRTEFGERNGKYFWVSLDGGLEKPLPIVNGGFAALSPDNKKLCFTPIDREFRTWKRYKGGRASDLWIYDLDKNTSEQITDFKGTDQIPAWFGDNIYFASDRDLKLNIYQYNTATKALKQMTSHADFDCMWPSGDNGQMVYENGGFLYKLNLQTGKEEKVTVNIHFDNPNILPYYKNVKDFVQAYEISPTGKRALISARGDIFSIPAENGPTYNLTKTQGVREIYPRWSPDGKYISYYSDATGEYEIYLLENKKGATPRQLTSGSSAWKYDSEWSPNSKYLLYFDRTLQLKLVDVETGKTTVITHADRDEIHSYSFSFDSKWITYDKEGENGLGAVWVYNLDKAENKQLTDDRFNDGAPTFSTDGKYIYFISDRDFNLDFSSFEFNYVYNKSAKIYAVALCADCPKLFKDKNDVEPIKEVAEPVVEPKKAKKEKKEETPAVALPKSVQIDFEGINSRITAFPLKSGEYRNLAAVDGGILYISEGALHKYTLDDKKDEEVMDAVSQAVVSADGKMMIYRSGKDFGITKLTTGQKAGAGKLNLNDMVMKIDPKKEWAQIYTDGWRIFRDYFYVSNMHGVDWKGIKERYSPLVSYVSHRADLDYILGEIISETNTGHSYVDWGDFEKVKRVDTGLLGAELVADPASGKYRIAKIYAGENWNEARRSPLTEQGVNVKEGDYLLAINGTALNVSMNPYELLENTVGKPIEITVNSIADDAGARISTIKPIDSELELLQLNWVNERRAMVDKLSGGKIGYIYVPNTSTDGNRELFRGMYEYNEKDALIIDDRYNGGGFIPDVMTDLLNRKTLSYWQRNGLSPMKTPGVAHNGPKVMLTNGYSSSGGDAFPYYFRKTGLGTLIGTRTWGGLVGMSGNAGLVDGGYIAVPRFGIYNENEQWIIEGTGVSPDIEVVDRPEQLAKGVDPCIEKAVEVLLKKLQENPVKKVNAPALPDRSGWNEQMK</sequence>
<dbReference type="Gene3D" id="2.120.10.60">
    <property type="entry name" value="Tricorn protease N-terminal domain"/>
    <property type="match status" value="1"/>
</dbReference>
<keyword evidence="4 7" id="KW-0645">Protease</keyword>
<feature type="active site" description="Nucleophile" evidence="8">
    <location>
        <position position="976"/>
    </location>
</feature>
<dbReference type="KEGG" id="anf:AQPE_4829"/>
<dbReference type="Gene3D" id="2.30.42.10">
    <property type="match status" value="1"/>
</dbReference>
<evidence type="ECO:0000256" key="1">
    <source>
        <dbReference type="ARBA" id="ARBA00004496"/>
    </source>
</evidence>
<proteinExistence type="inferred from homology"/>
<dbReference type="RefSeq" id="WP_318348761.1">
    <property type="nucleotide sequence ID" value="NZ_AP018694.1"/>
</dbReference>
<dbReference type="PANTHER" id="PTHR43253:SF1">
    <property type="entry name" value="TRICORN PROTEASE HOMOLOG 2-RELATED"/>
    <property type="match status" value="1"/>
</dbReference>
<dbReference type="Gene3D" id="3.30.750.44">
    <property type="match status" value="1"/>
</dbReference>
<dbReference type="GO" id="GO:0005737">
    <property type="term" value="C:cytoplasm"/>
    <property type="evidence" value="ECO:0007669"/>
    <property type="project" value="UniProtKB-SubCell"/>
</dbReference>
<keyword evidence="6 7" id="KW-0720">Serine protease</keyword>
<dbReference type="SUPFAM" id="SSF52096">
    <property type="entry name" value="ClpP/crotonase"/>
    <property type="match status" value="1"/>
</dbReference>
<dbReference type="InterPro" id="IPR028204">
    <property type="entry name" value="Tricorn_C1"/>
</dbReference>
<dbReference type="InterPro" id="IPR029414">
    <property type="entry name" value="Tricorn_PDZ"/>
</dbReference>
<dbReference type="Gene3D" id="2.130.10.10">
    <property type="entry name" value="YVTN repeat-like/Quinoprotein amine dehydrogenase"/>
    <property type="match status" value="1"/>
</dbReference>
<dbReference type="Pfam" id="PF14685">
    <property type="entry name" value="PDZ_Tricorn"/>
    <property type="match status" value="1"/>
</dbReference>
<evidence type="ECO:0000256" key="9">
    <source>
        <dbReference type="SAM" id="SignalP"/>
    </source>
</evidence>
<gene>
    <name evidence="11" type="ORF">AQPE_4829</name>
</gene>
<keyword evidence="12" id="KW-1185">Reference proteome</keyword>
<evidence type="ECO:0000256" key="4">
    <source>
        <dbReference type="ARBA" id="ARBA00022670"/>
    </source>
</evidence>
<dbReference type="SUPFAM" id="SSF82171">
    <property type="entry name" value="DPP6 N-terminal domain-like"/>
    <property type="match status" value="1"/>
</dbReference>
<dbReference type="InterPro" id="IPR029045">
    <property type="entry name" value="ClpP/crotonase-like_dom_sf"/>
</dbReference>
<dbReference type="SUPFAM" id="SSF69304">
    <property type="entry name" value="Tricorn protease N-terminal domain"/>
    <property type="match status" value="1"/>
</dbReference>
<protein>
    <recommendedName>
        <fullName evidence="7">Tricorn protease homolog</fullName>
        <ecNumber evidence="7">3.4.21.-</ecNumber>
    </recommendedName>
</protein>
<dbReference type="SUPFAM" id="SSF50156">
    <property type="entry name" value="PDZ domain-like"/>
    <property type="match status" value="1"/>
</dbReference>
<feature type="active site" description="Charge relay system" evidence="8">
    <location>
        <position position="1034"/>
    </location>
</feature>
<dbReference type="Pfam" id="PF03572">
    <property type="entry name" value="Peptidase_S41"/>
    <property type="match status" value="1"/>
</dbReference>
<dbReference type="PIRSF" id="PIRSF036421">
    <property type="entry name" value="Tricorn_protease"/>
    <property type="match status" value="1"/>
</dbReference>
<dbReference type="PANTHER" id="PTHR43253">
    <property type="entry name" value="TRICORN PROTEASE HOMOLOG 2-RELATED"/>
    <property type="match status" value="1"/>
</dbReference>
<dbReference type="InterPro" id="IPR005151">
    <property type="entry name" value="Tail-specific_protease"/>
</dbReference>
<reference evidence="11" key="1">
    <citation type="journal article" date="2020" name="Int. J. Syst. Evol. Microbiol.">
        <title>Aquipluma nitroreducens gen. nov. sp. nov., a novel facultatively anaerobic bacterium isolated from a freshwater lake.</title>
        <authorList>
            <person name="Watanabe M."/>
            <person name="Kojima H."/>
            <person name="Fukui M."/>
        </authorList>
    </citation>
    <scope>NUCLEOTIDE SEQUENCE</scope>
    <source>
        <strain evidence="11">MeG22</strain>
    </source>
</reference>
<evidence type="ECO:0000259" key="10">
    <source>
        <dbReference type="SMART" id="SM00245"/>
    </source>
</evidence>
<dbReference type="AlphaFoldDB" id="A0A5K7SGN0"/>
<feature type="chain" id="PRO_5024308304" description="Tricorn protease homolog" evidence="9">
    <location>
        <begin position="25"/>
        <end position="1094"/>
    </location>
</feature>
<name>A0A5K7SGN0_9BACT</name>
<dbReference type="InterPro" id="IPR015943">
    <property type="entry name" value="WD40/YVTN_repeat-like_dom_sf"/>
</dbReference>
<feature type="signal peptide" evidence="9">
    <location>
        <begin position="1"/>
        <end position="24"/>
    </location>
</feature>
<dbReference type="Gene3D" id="3.90.226.10">
    <property type="entry name" value="2-enoyl-CoA Hydratase, Chain A, domain 1"/>
    <property type="match status" value="1"/>
</dbReference>
<comment type="subcellular location">
    <subcellularLocation>
        <location evidence="1 7">Cytoplasm</location>
    </subcellularLocation>
</comment>
<evidence type="ECO:0000313" key="12">
    <source>
        <dbReference type="Proteomes" id="UP001193389"/>
    </source>
</evidence>
<dbReference type="EC" id="3.4.21.-" evidence="7"/>
<evidence type="ECO:0000256" key="5">
    <source>
        <dbReference type="ARBA" id="ARBA00022801"/>
    </source>
</evidence>
<dbReference type="GO" id="GO:0006508">
    <property type="term" value="P:proteolysis"/>
    <property type="evidence" value="ECO:0007669"/>
    <property type="project" value="UniProtKB-UniRule"/>
</dbReference>